<feature type="chain" id="PRO_5030610727" evidence="1">
    <location>
        <begin position="24"/>
        <end position="257"/>
    </location>
</feature>
<proteinExistence type="predicted"/>
<evidence type="ECO:0000313" key="4">
    <source>
        <dbReference type="Proteomes" id="UP000469734"/>
    </source>
</evidence>
<dbReference type="PANTHER" id="PTHR38834">
    <property type="entry name" value="PERIPLASMIC SUBSTRATE BINDING PROTEIN FAMILY 3"/>
    <property type="match status" value="1"/>
</dbReference>
<evidence type="ECO:0000256" key="1">
    <source>
        <dbReference type="SAM" id="SignalP"/>
    </source>
</evidence>
<dbReference type="Pfam" id="PF00497">
    <property type="entry name" value="SBP_bac_3"/>
    <property type="match status" value="1"/>
</dbReference>
<comment type="caution">
    <text evidence="3">The sequence shown here is derived from an EMBL/GenBank/DDBJ whole genome shotgun (WGS) entry which is preliminary data.</text>
</comment>
<dbReference type="RefSeq" id="WP_161050519.1">
    <property type="nucleotide sequence ID" value="NZ_WWCR01000013.1"/>
</dbReference>
<dbReference type="PANTHER" id="PTHR38834:SF3">
    <property type="entry name" value="SOLUTE-BINDING PROTEIN FAMILY 3_N-TERMINAL DOMAIN-CONTAINING PROTEIN"/>
    <property type="match status" value="1"/>
</dbReference>
<evidence type="ECO:0000259" key="2">
    <source>
        <dbReference type="SMART" id="SM00062"/>
    </source>
</evidence>
<dbReference type="Proteomes" id="UP000469734">
    <property type="component" value="Unassembled WGS sequence"/>
</dbReference>
<feature type="signal peptide" evidence="1">
    <location>
        <begin position="1"/>
        <end position="23"/>
    </location>
</feature>
<name>A0A7X4H2V2_9BURK</name>
<accession>A0A7X4H2V2</accession>
<dbReference type="SUPFAM" id="SSF53850">
    <property type="entry name" value="Periplasmic binding protein-like II"/>
    <property type="match status" value="1"/>
</dbReference>
<protein>
    <submittedName>
        <fullName evidence="3">Transporter substrate-binding domain-containing protein</fullName>
    </submittedName>
</protein>
<dbReference type="EMBL" id="WWCR01000013">
    <property type="protein sequence ID" value="MYM73292.1"/>
    <property type="molecule type" value="Genomic_DNA"/>
</dbReference>
<feature type="domain" description="Solute-binding protein family 3/N-terminal" evidence="2">
    <location>
        <begin position="29"/>
        <end position="257"/>
    </location>
</feature>
<keyword evidence="1" id="KW-0732">Signal</keyword>
<evidence type="ECO:0000313" key="3">
    <source>
        <dbReference type="EMBL" id="MYM73292.1"/>
    </source>
</evidence>
<dbReference type="SMART" id="SM00062">
    <property type="entry name" value="PBPb"/>
    <property type="match status" value="1"/>
</dbReference>
<dbReference type="AlphaFoldDB" id="A0A7X4H2V2"/>
<organism evidence="3 4">
    <name type="scientific">Duganella margarita</name>
    <dbReference type="NCBI Taxonomy" id="2692170"/>
    <lineage>
        <taxon>Bacteria</taxon>
        <taxon>Pseudomonadati</taxon>
        <taxon>Pseudomonadota</taxon>
        <taxon>Betaproteobacteria</taxon>
        <taxon>Burkholderiales</taxon>
        <taxon>Oxalobacteraceae</taxon>
        <taxon>Telluria group</taxon>
        <taxon>Duganella</taxon>
    </lineage>
</organism>
<dbReference type="Gene3D" id="3.40.190.10">
    <property type="entry name" value="Periplasmic binding protein-like II"/>
    <property type="match status" value="2"/>
</dbReference>
<dbReference type="InterPro" id="IPR001638">
    <property type="entry name" value="Solute-binding_3/MltF_N"/>
</dbReference>
<gene>
    <name evidence="3" type="ORF">GTP56_13935</name>
</gene>
<sequence>MAGMYSIGAALLVAAFWMPTLSAAEATVTLRTAAQEGSEPKFIADGQDKIAGLCIDIMRAVEQIDPGLRFVGDQQWKPLIRVLAELANGTEDVSCAIQPTPEREQHFSFFGPPLYVIDYHFLARSDDDIVINNWDDVRRLTPKPVVLVNRGYAAGEILSAVGGLTVDASSPRAELNLQKLVAGRGRLYFHRAPGLNRLLQRTGTAGQVKILPQVMASAKLYFAASKQLDRETRDRIAAALFSLEKKGELERLMHKWD</sequence>
<reference evidence="3 4" key="1">
    <citation type="submission" date="2019-12" db="EMBL/GenBank/DDBJ databases">
        <title>Novel species isolated from a subtropical stream in China.</title>
        <authorList>
            <person name="Lu H."/>
        </authorList>
    </citation>
    <scope>NUCLEOTIDE SEQUENCE [LARGE SCALE GENOMIC DNA]</scope>
    <source>
        <strain evidence="3 4">FT134W</strain>
    </source>
</reference>